<dbReference type="OrthoDB" id="45365at2759"/>
<dbReference type="InterPro" id="IPR011333">
    <property type="entry name" value="SKP1/BTB/POZ_sf"/>
</dbReference>
<dbReference type="PROSITE" id="PS50097">
    <property type="entry name" value="BTB"/>
    <property type="match status" value="1"/>
</dbReference>
<dbReference type="Proteomes" id="UP000494165">
    <property type="component" value="Unassembled WGS sequence"/>
</dbReference>
<evidence type="ECO:0000313" key="3">
    <source>
        <dbReference type="Proteomes" id="UP000494165"/>
    </source>
</evidence>
<dbReference type="PANTHER" id="PTHR45774:SF3">
    <property type="entry name" value="BTB (POZ) DOMAIN-CONTAINING 2B-RELATED"/>
    <property type="match status" value="1"/>
</dbReference>
<protein>
    <recommendedName>
        <fullName evidence="1">BTB domain-containing protein</fullName>
    </recommendedName>
</protein>
<feature type="domain" description="BTB" evidence="1">
    <location>
        <begin position="23"/>
        <end position="95"/>
    </location>
</feature>
<dbReference type="Gene3D" id="3.30.710.10">
    <property type="entry name" value="Potassium Channel Kv1.1, Chain A"/>
    <property type="match status" value="1"/>
</dbReference>
<evidence type="ECO:0000313" key="2">
    <source>
        <dbReference type="EMBL" id="CAB3387293.1"/>
    </source>
</evidence>
<gene>
    <name evidence="2" type="ORF">CLODIP_2_CD14141</name>
</gene>
<dbReference type="EMBL" id="CADEPI010000559">
    <property type="protein sequence ID" value="CAB3387293.1"/>
    <property type="molecule type" value="Genomic_DNA"/>
</dbReference>
<accession>A0A8S1DZ63</accession>
<dbReference type="SMART" id="SM00225">
    <property type="entry name" value="BTB"/>
    <property type="match status" value="1"/>
</dbReference>
<dbReference type="AlphaFoldDB" id="A0A8S1DZ63"/>
<name>A0A8S1DZ63_9INSE</name>
<dbReference type="InterPro" id="IPR000210">
    <property type="entry name" value="BTB/POZ_dom"/>
</dbReference>
<keyword evidence="3" id="KW-1185">Reference proteome</keyword>
<sequence>MAGLNLMTVASKKLKALQEGLLTDVVFLVGENDETAMKIPAFKIELIVSSKYFANLFNNNLTLKCDENVRLKNIEPQVFLFIVEFTHLSGRLVSDVDSLGTCLKLACAAEEFMIEDLAALCSKFLENKFLSVENVWAVLSEYHTVKSIASPCLQFLCLETRECLLKEESFLGASEEAVKLFVTLEKMNISESELLEACLGYASNKEDKRDAFRRCFLRDLRTLALDSASLIKLAPFLTPAEKISIVSCMSPLTKMIGAAPLLSPGLCPISEGRSEKIVIVGEQTLTLIPDCHILSPIEIYLQMENIANYIFGPDVHDTFVLTLLPRRSIKILGVEIINGLNFHDVAFGGGESVTRKTLQFEFIESSVTSPREFDGLRVHQEVKQDANSVTESGGCTLVKLSTLVPAGAIFVFKARLKENTFLRKLCFYDDDLKRFNEKATMNVFSRVNNGAFFAFQDNEDGIA</sequence>
<dbReference type="PANTHER" id="PTHR45774">
    <property type="entry name" value="BTB/POZ DOMAIN-CONTAINING"/>
    <property type="match status" value="1"/>
</dbReference>
<dbReference type="SUPFAM" id="SSF54695">
    <property type="entry name" value="POZ domain"/>
    <property type="match status" value="1"/>
</dbReference>
<comment type="caution">
    <text evidence="2">The sequence shown here is derived from an EMBL/GenBank/DDBJ whole genome shotgun (WGS) entry which is preliminary data.</text>
</comment>
<evidence type="ECO:0000259" key="1">
    <source>
        <dbReference type="PROSITE" id="PS50097"/>
    </source>
</evidence>
<organism evidence="2 3">
    <name type="scientific">Cloeon dipterum</name>
    <dbReference type="NCBI Taxonomy" id="197152"/>
    <lineage>
        <taxon>Eukaryota</taxon>
        <taxon>Metazoa</taxon>
        <taxon>Ecdysozoa</taxon>
        <taxon>Arthropoda</taxon>
        <taxon>Hexapoda</taxon>
        <taxon>Insecta</taxon>
        <taxon>Pterygota</taxon>
        <taxon>Palaeoptera</taxon>
        <taxon>Ephemeroptera</taxon>
        <taxon>Pisciforma</taxon>
        <taxon>Baetidae</taxon>
        <taxon>Cloeon</taxon>
    </lineage>
</organism>
<proteinExistence type="predicted"/>
<reference evidence="2 3" key="1">
    <citation type="submission" date="2020-04" db="EMBL/GenBank/DDBJ databases">
        <authorList>
            <person name="Alioto T."/>
            <person name="Alioto T."/>
            <person name="Gomez Garrido J."/>
        </authorList>
    </citation>
    <scope>NUCLEOTIDE SEQUENCE [LARGE SCALE GENOMIC DNA]</scope>
</reference>
<dbReference type="Pfam" id="PF00651">
    <property type="entry name" value="BTB"/>
    <property type="match status" value="1"/>
</dbReference>